<gene>
    <name evidence="5" type="ORF">SAMN04489859_101461</name>
</gene>
<dbReference type="PANTHER" id="PTHR47870">
    <property type="entry name" value="CYTOCHROME C-TYPE BIOGENESIS PROTEIN CCMH"/>
    <property type="match status" value="1"/>
</dbReference>
<evidence type="ECO:0000256" key="4">
    <source>
        <dbReference type="SAM" id="Phobius"/>
    </source>
</evidence>
<dbReference type="Gene3D" id="1.25.40.10">
    <property type="entry name" value="Tetratricopeptide repeat domain"/>
    <property type="match status" value="1"/>
</dbReference>
<dbReference type="InterPro" id="IPR011990">
    <property type="entry name" value="TPR-like_helical_dom_sf"/>
</dbReference>
<dbReference type="SUPFAM" id="SSF48452">
    <property type="entry name" value="TPR-like"/>
    <property type="match status" value="1"/>
</dbReference>
<dbReference type="AlphaFoldDB" id="A0A1H8IWW1"/>
<dbReference type="EMBL" id="FODE01000014">
    <property type="protein sequence ID" value="SEN72447.1"/>
    <property type="molecule type" value="Genomic_DNA"/>
</dbReference>
<keyword evidence="4" id="KW-0472">Membrane</keyword>
<dbReference type="GO" id="GO:0005886">
    <property type="term" value="C:plasma membrane"/>
    <property type="evidence" value="ECO:0007669"/>
    <property type="project" value="TreeGrafter"/>
</dbReference>
<organism evidence="5 6">
    <name type="scientific">Paracoccus alcaliphilus</name>
    <dbReference type="NCBI Taxonomy" id="34002"/>
    <lineage>
        <taxon>Bacteria</taxon>
        <taxon>Pseudomonadati</taxon>
        <taxon>Pseudomonadota</taxon>
        <taxon>Alphaproteobacteria</taxon>
        <taxon>Rhodobacterales</taxon>
        <taxon>Paracoccaceae</taxon>
        <taxon>Paracoccus</taxon>
    </lineage>
</organism>
<comment type="subcellular location">
    <subcellularLocation>
        <location evidence="1">Cell envelope</location>
    </subcellularLocation>
</comment>
<dbReference type="InterPro" id="IPR017560">
    <property type="entry name" value="Cyt_c_biogenesis_CcmI"/>
</dbReference>
<dbReference type="OrthoDB" id="9815847at2"/>
<keyword evidence="6" id="KW-1185">Reference proteome</keyword>
<sequence>MFWILCAALIAVVTISVLMPFLRRRREAQPVAAYDLRVYRDQLREVERDLERGVINSEEAARLRTEIGRKVLEADRRLADAGGSAGPGATIGAVVVLVAVLAGAVALYLREGTPRMPDQPLAGRFAEAQAIYANRPSQAEAEAQAPARQAPPEPDETYQTLIAQLREAVARNPDDPQGLALLATHEMRLGNPEAARDAQARLVALQGEQPDADDLIRLATLMTEAAGGMISAEAEQHLAHALQIQPDNPQGRYLLGVLQIQTGRPDRAFPIWRRLLEEGPETAPWIASIRNNIGDLAWLAGVPDYQPPTPRTGPGPDADAIAAAGDMTDEERQQMVEGMVAQLETRLAEQGGSPEEWGRLISSLAVIGQQDRAALIWAEAQERFAASPEALATVREGAEQAGVAQ</sequence>
<feature type="compositionally biased region" description="Low complexity" evidence="3">
    <location>
        <begin position="138"/>
        <end position="150"/>
    </location>
</feature>
<reference evidence="5 6" key="1">
    <citation type="submission" date="2016-10" db="EMBL/GenBank/DDBJ databases">
        <authorList>
            <person name="de Groot N.N."/>
        </authorList>
    </citation>
    <scope>NUCLEOTIDE SEQUENCE [LARGE SCALE GENOMIC DNA]</scope>
    <source>
        <strain evidence="5 6">DSM 8512</strain>
    </source>
</reference>
<evidence type="ECO:0000256" key="2">
    <source>
        <dbReference type="ARBA" id="ARBA00022748"/>
    </source>
</evidence>
<dbReference type="InterPro" id="IPR051263">
    <property type="entry name" value="C-type_cytochrome_biogenesis"/>
</dbReference>
<dbReference type="Proteomes" id="UP000199054">
    <property type="component" value="Unassembled WGS sequence"/>
</dbReference>
<accession>A0A1H8IWW1</accession>
<name>A0A1H8IWW1_9RHOB</name>
<proteinExistence type="predicted"/>
<feature type="region of interest" description="Disordered" evidence="3">
    <location>
        <begin position="135"/>
        <end position="155"/>
    </location>
</feature>
<dbReference type="Pfam" id="PF14559">
    <property type="entry name" value="TPR_19"/>
    <property type="match status" value="1"/>
</dbReference>
<dbReference type="PANTHER" id="PTHR47870:SF4">
    <property type="entry name" value="CYTOCHROME C-TYPE BIOGENESIS PROTEIN CYCH"/>
    <property type="match status" value="1"/>
</dbReference>
<evidence type="ECO:0000313" key="6">
    <source>
        <dbReference type="Proteomes" id="UP000199054"/>
    </source>
</evidence>
<evidence type="ECO:0000256" key="3">
    <source>
        <dbReference type="SAM" id="MobiDB-lite"/>
    </source>
</evidence>
<feature type="transmembrane region" description="Helical" evidence="4">
    <location>
        <begin position="88"/>
        <end position="109"/>
    </location>
</feature>
<protein>
    <submittedName>
        <fullName evidence="5">Cytochrome c-type biogenesis protein CcmH</fullName>
    </submittedName>
</protein>
<dbReference type="NCBIfam" id="TIGR03142">
    <property type="entry name" value="cytochro_ccmI"/>
    <property type="match status" value="1"/>
</dbReference>
<keyword evidence="2" id="KW-0201">Cytochrome c-type biogenesis</keyword>
<evidence type="ECO:0000256" key="1">
    <source>
        <dbReference type="ARBA" id="ARBA00004196"/>
    </source>
</evidence>
<dbReference type="RefSeq" id="WP_090612535.1">
    <property type="nucleotide sequence ID" value="NZ_CP067124.1"/>
</dbReference>
<dbReference type="GO" id="GO:0030313">
    <property type="term" value="C:cell envelope"/>
    <property type="evidence" value="ECO:0007669"/>
    <property type="project" value="UniProtKB-SubCell"/>
</dbReference>
<keyword evidence="4" id="KW-1133">Transmembrane helix</keyword>
<dbReference type="GO" id="GO:0017004">
    <property type="term" value="P:cytochrome complex assembly"/>
    <property type="evidence" value="ECO:0007669"/>
    <property type="project" value="UniProtKB-KW"/>
</dbReference>
<dbReference type="STRING" id="34002.SAMN04489859_101461"/>
<evidence type="ECO:0000313" key="5">
    <source>
        <dbReference type="EMBL" id="SEN72447.1"/>
    </source>
</evidence>
<keyword evidence="4" id="KW-0812">Transmembrane</keyword>